<dbReference type="InterPro" id="IPR011453">
    <property type="entry name" value="DUF1559"/>
</dbReference>
<keyword evidence="4" id="KW-1185">Reference proteome</keyword>
<feature type="compositionally biased region" description="Basic and acidic residues" evidence="1">
    <location>
        <begin position="315"/>
        <end position="332"/>
    </location>
</feature>
<feature type="compositionally biased region" description="Acidic residues" evidence="1">
    <location>
        <begin position="280"/>
        <end position="314"/>
    </location>
</feature>
<dbReference type="AlphaFoldDB" id="A0A9X2FAM6"/>
<dbReference type="Pfam" id="PF07596">
    <property type="entry name" value="SBP_bac_10"/>
    <property type="match status" value="1"/>
</dbReference>
<protein>
    <submittedName>
        <fullName evidence="3">DUF1559 domain-containing protein</fullName>
    </submittedName>
</protein>
<feature type="domain" description="DUF1559" evidence="2">
    <location>
        <begin position="33"/>
        <end position="420"/>
    </location>
</feature>
<evidence type="ECO:0000313" key="3">
    <source>
        <dbReference type="EMBL" id="MCO6045024.1"/>
    </source>
</evidence>
<dbReference type="PANTHER" id="PTHR30093:SF2">
    <property type="entry name" value="TYPE II SECRETION SYSTEM PROTEIN H"/>
    <property type="match status" value="1"/>
</dbReference>
<dbReference type="InterPro" id="IPR012902">
    <property type="entry name" value="N_methyl_site"/>
</dbReference>
<dbReference type="Pfam" id="PF07963">
    <property type="entry name" value="N_methyl"/>
    <property type="match status" value="1"/>
</dbReference>
<accession>A0A9X2FAM6</accession>
<proteinExistence type="predicted"/>
<organism evidence="3 4">
    <name type="scientific">Aeoliella straminimaris</name>
    <dbReference type="NCBI Taxonomy" id="2954799"/>
    <lineage>
        <taxon>Bacteria</taxon>
        <taxon>Pseudomonadati</taxon>
        <taxon>Planctomycetota</taxon>
        <taxon>Planctomycetia</taxon>
        <taxon>Pirellulales</taxon>
        <taxon>Lacipirellulaceae</taxon>
        <taxon>Aeoliella</taxon>
    </lineage>
</organism>
<reference evidence="3" key="1">
    <citation type="submission" date="2022-06" db="EMBL/GenBank/DDBJ databases">
        <title>Aeoliella straminimaris, a novel planctomycete from sediments.</title>
        <authorList>
            <person name="Vitorino I.R."/>
            <person name="Lage O.M."/>
        </authorList>
    </citation>
    <scope>NUCLEOTIDE SEQUENCE</scope>
    <source>
        <strain evidence="3">ICT_H6.2</strain>
    </source>
</reference>
<dbReference type="EMBL" id="JAMXLR010000051">
    <property type="protein sequence ID" value="MCO6045024.1"/>
    <property type="molecule type" value="Genomic_DNA"/>
</dbReference>
<gene>
    <name evidence="3" type="ORF">NG895_14030</name>
</gene>
<evidence type="ECO:0000256" key="1">
    <source>
        <dbReference type="SAM" id="MobiDB-lite"/>
    </source>
</evidence>
<name>A0A9X2FAM6_9BACT</name>
<sequence>MNMRHRSAFTLVELLVVIAIIGILVALLLPAVQAAREAARRSSCINNVRQLTLGVHNYELAFGHLPVGTTNKTGPIRNVPNGHHMSWLARTLPYIGEQNRAANLDMKKSAYHMVNDPVRQTAFDLLMCPSYWGDDQPISTYAACHHDREAPIDVDNNGAFVLNKRITLDDIRDGASYTIFIGEKFPEAGDLGWLSGTPATLRNGGFAISAGGGGMGADLPWLATGSDDPWGFEEDPNEEQWDDDPELESQDFGMAPEVDDSFGAEFEKLEQQEASTSEEQQQDDSNAAEEDEVDAEEQPGSEPEDQASDEEQDSNEEKSSDEQQGDDDKQPGEAEDTSIYDIEGRFILKLNKRFNTDVFSDEDAPRLEAEIRPGFYTRSLLGGNWGSPLRVGGFQGSHAGIVVFGYGDGSVSSVSQDIDVHTFRQMCNRHDGEIPNGGW</sequence>
<dbReference type="PANTHER" id="PTHR30093">
    <property type="entry name" value="GENERAL SECRETION PATHWAY PROTEIN G"/>
    <property type="match status" value="1"/>
</dbReference>
<evidence type="ECO:0000259" key="2">
    <source>
        <dbReference type="Pfam" id="PF07596"/>
    </source>
</evidence>
<dbReference type="SUPFAM" id="SSF54523">
    <property type="entry name" value="Pili subunits"/>
    <property type="match status" value="1"/>
</dbReference>
<feature type="compositionally biased region" description="Acidic residues" evidence="1">
    <location>
        <begin position="230"/>
        <end position="249"/>
    </location>
</feature>
<evidence type="ECO:0000313" key="4">
    <source>
        <dbReference type="Proteomes" id="UP001155241"/>
    </source>
</evidence>
<feature type="region of interest" description="Disordered" evidence="1">
    <location>
        <begin position="270"/>
        <end position="340"/>
    </location>
</feature>
<dbReference type="NCBIfam" id="TIGR02532">
    <property type="entry name" value="IV_pilin_GFxxxE"/>
    <property type="match status" value="1"/>
</dbReference>
<dbReference type="InterPro" id="IPR045584">
    <property type="entry name" value="Pilin-like"/>
</dbReference>
<dbReference type="Gene3D" id="3.30.700.10">
    <property type="entry name" value="Glycoprotein, Type 4 Pilin"/>
    <property type="match status" value="1"/>
</dbReference>
<feature type="region of interest" description="Disordered" evidence="1">
    <location>
        <begin position="218"/>
        <end position="257"/>
    </location>
</feature>
<comment type="caution">
    <text evidence="3">The sequence shown here is derived from an EMBL/GenBank/DDBJ whole genome shotgun (WGS) entry which is preliminary data.</text>
</comment>
<dbReference type="Proteomes" id="UP001155241">
    <property type="component" value="Unassembled WGS sequence"/>
</dbReference>